<dbReference type="Proteomes" id="UP001396334">
    <property type="component" value="Unassembled WGS sequence"/>
</dbReference>
<proteinExistence type="predicted"/>
<protein>
    <submittedName>
        <fullName evidence="1">Uncharacterized protein</fullName>
    </submittedName>
</protein>
<name>A0ABR2NB19_9ROSI</name>
<dbReference type="EMBL" id="JBBPBN010000187">
    <property type="protein sequence ID" value="KAK8973360.1"/>
    <property type="molecule type" value="Genomic_DNA"/>
</dbReference>
<evidence type="ECO:0000313" key="1">
    <source>
        <dbReference type="EMBL" id="KAK8973360.1"/>
    </source>
</evidence>
<comment type="caution">
    <text evidence="1">The sequence shown here is derived from an EMBL/GenBank/DDBJ whole genome shotgun (WGS) entry which is preliminary data.</text>
</comment>
<gene>
    <name evidence="1" type="ORF">V6N11_069230</name>
</gene>
<sequence length="76" mass="8979">MPRLVHRTISVAMGFMLRKSLSVFQELSWLLLDLASLLISAIRYSSLRLFRHRQRPRSSADHRHYRRLMSPMSVPT</sequence>
<organism evidence="1 2">
    <name type="scientific">Hibiscus sabdariffa</name>
    <name type="common">roselle</name>
    <dbReference type="NCBI Taxonomy" id="183260"/>
    <lineage>
        <taxon>Eukaryota</taxon>
        <taxon>Viridiplantae</taxon>
        <taxon>Streptophyta</taxon>
        <taxon>Embryophyta</taxon>
        <taxon>Tracheophyta</taxon>
        <taxon>Spermatophyta</taxon>
        <taxon>Magnoliopsida</taxon>
        <taxon>eudicotyledons</taxon>
        <taxon>Gunneridae</taxon>
        <taxon>Pentapetalae</taxon>
        <taxon>rosids</taxon>
        <taxon>malvids</taxon>
        <taxon>Malvales</taxon>
        <taxon>Malvaceae</taxon>
        <taxon>Malvoideae</taxon>
        <taxon>Hibiscus</taxon>
    </lineage>
</organism>
<reference evidence="1 2" key="1">
    <citation type="journal article" date="2024" name="G3 (Bethesda)">
        <title>Genome assembly of Hibiscus sabdariffa L. provides insights into metabolisms of medicinal natural products.</title>
        <authorList>
            <person name="Kim T."/>
        </authorList>
    </citation>
    <scope>NUCLEOTIDE SEQUENCE [LARGE SCALE GENOMIC DNA]</scope>
    <source>
        <strain evidence="1">TK-2024</strain>
        <tissue evidence="1">Old leaves</tissue>
    </source>
</reference>
<accession>A0ABR2NB19</accession>
<keyword evidence="2" id="KW-1185">Reference proteome</keyword>
<evidence type="ECO:0000313" key="2">
    <source>
        <dbReference type="Proteomes" id="UP001396334"/>
    </source>
</evidence>